<dbReference type="AlphaFoldDB" id="A0A379AH62"/>
<organism evidence="1 2">
    <name type="scientific">Enterobacter agglomerans</name>
    <name type="common">Erwinia herbicola</name>
    <name type="synonym">Pantoea agglomerans</name>
    <dbReference type="NCBI Taxonomy" id="549"/>
    <lineage>
        <taxon>Bacteria</taxon>
        <taxon>Pseudomonadati</taxon>
        <taxon>Pseudomonadota</taxon>
        <taxon>Gammaproteobacteria</taxon>
        <taxon>Enterobacterales</taxon>
        <taxon>Erwiniaceae</taxon>
        <taxon>Pantoea</taxon>
        <taxon>Pantoea agglomerans group</taxon>
    </lineage>
</organism>
<gene>
    <name evidence="1" type="ORF">NCTC9381_02835</name>
</gene>
<dbReference type="Proteomes" id="UP000254640">
    <property type="component" value="Unassembled WGS sequence"/>
</dbReference>
<sequence>MITNRVRQGLTLLGMVLLITQLSGCDKGVAQNAAPPAA</sequence>
<accession>A0A379AH62</accession>
<proteinExistence type="predicted"/>
<evidence type="ECO:0000313" key="2">
    <source>
        <dbReference type="Proteomes" id="UP000254640"/>
    </source>
</evidence>
<protein>
    <submittedName>
        <fullName evidence="1">Uncharacterized protein</fullName>
    </submittedName>
</protein>
<reference evidence="1 2" key="1">
    <citation type="submission" date="2018-06" db="EMBL/GenBank/DDBJ databases">
        <authorList>
            <consortium name="Pathogen Informatics"/>
            <person name="Doyle S."/>
        </authorList>
    </citation>
    <scope>NUCLEOTIDE SEQUENCE [LARGE SCALE GENOMIC DNA]</scope>
    <source>
        <strain evidence="1 2">NCTC9381</strain>
    </source>
</reference>
<dbReference type="EMBL" id="UGSO01000001">
    <property type="protein sequence ID" value="SUB16919.1"/>
    <property type="molecule type" value="Genomic_DNA"/>
</dbReference>
<keyword evidence="2" id="KW-1185">Reference proteome</keyword>
<evidence type="ECO:0000313" key="1">
    <source>
        <dbReference type="EMBL" id="SUB16919.1"/>
    </source>
</evidence>
<name>A0A379AH62_ENTAG</name>